<dbReference type="STRING" id="104663.SAMN04488121_11245"/>
<evidence type="ECO:0000313" key="6">
    <source>
        <dbReference type="Proteomes" id="UP000199045"/>
    </source>
</evidence>
<evidence type="ECO:0000256" key="1">
    <source>
        <dbReference type="ARBA" id="ARBA00023015"/>
    </source>
</evidence>
<gene>
    <name evidence="5" type="ORF">SAMN04488121_11245</name>
</gene>
<accession>A0A1G8C7E7</accession>
<organism evidence="5 6">
    <name type="scientific">Chitinophaga filiformis</name>
    <name type="common">Myxococcus filiformis</name>
    <name type="synonym">Flexibacter filiformis</name>
    <dbReference type="NCBI Taxonomy" id="104663"/>
    <lineage>
        <taxon>Bacteria</taxon>
        <taxon>Pseudomonadati</taxon>
        <taxon>Bacteroidota</taxon>
        <taxon>Chitinophagia</taxon>
        <taxon>Chitinophagales</taxon>
        <taxon>Chitinophagaceae</taxon>
        <taxon>Chitinophaga</taxon>
    </lineage>
</organism>
<dbReference type="InterPro" id="IPR018060">
    <property type="entry name" value="HTH_AraC"/>
</dbReference>
<evidence type="ECO:0000256" key="2">
    <source>
        <dbReference type="ARBA" id="ARBA00023125"/>
    </source>
</evidence>
<dbReference type="PANTHER" id="PTHR43280:SF32">
    <property type="entry name" value="TRANSCRIPTIONAL REGULATORY PROTEIN"/>
    <property type="match status" value="1"/>
</dbReference>
<dbReference type="PANTHER" id="PTHR43280">
    <property type="entry name" value="ARAC-FAMILY TRANSCRIPTIONAL REGULATOR"/>
    <property type="match status" value="1"/>
</dbReference>
<dbReference type="OrthoDB" id="2585681at2"/>
<dbReference type="Gene3D" id="1.10.10.60">
    <property type="entry name" value="Homeodomain-like"/>
    <property type="match status" value="1"/>
</dbReference>
<dbReference type="Proteomes" id="UP000199045">
    <property type="component" value="Unassembled WGS sequence"/>
</dbReference>
<dbReference type="SMART" id="SM00342">
    <property type="entry name" value="HTH_ARAC"/>
    <property type="match status" value="1"/>
</dbReference>
<evidence type="ECO:0000256" key="3">
    <source>
        <dbReference type="ARBA" id="ARBA00023163"/>
    </source>
</evidence>
<proteinExistence type="predicted"/>
<dbReference type="PROSITE" id="PS01124">
    <property type="entry name" value="HTH_ARAC_FAMILY_2"/>
    <property type="match status" value="1"/>
</dbReference>
<keyword evidence="3" id="KW-0804">Transcription</keyword>
<dbReference type="AlphaFoldDB" id="A0A1G8C7E7"/>
<protein>
    <submittedName>
        <fullName evidence="5">AraC-type DNA-binding protein</fullName>
    </submittedName>
</protein>
<keyword evidence="2 5" id="KW-0238">DNA-binding</keyword>
<evidence type="ECO:0000259" key="4">
    <source>
        <dbReference type="PROSITE" id="PS01124"/>
    </source>
</evidence>
<evidence type="ECO:0000313" key="5">
    <source>
        <dbReference type="EMBL" id="SDH41441.1"/>
    </source>
</evidence>
<keyword evidence="1" id="KW-0805">Transcription regulation</keyword>
<feature type="domain" description="HTH araC/xylS-type" evidence="4">
    <location>
        <begin position="180"/>
        <end position="278"/>
    </location>
</feature>
<dbReference type="GO" id="GO:0003700">
    <property type="term" value="F:DNA-binding transcription factor activity"/>
    <property type="evidence" value="ECO:0007669"/>
    <property type="project" value="InterPro"/>
</dbReference>
<dbReference type="SUPFAM" id="SSF46689">
    <property type="entry name" value="Homeodomain-like"/>
    <property type="match status" value="1"/>
</dbReference>
<dbReference type="InterPro" id="IPR020449">
    <property type="entry name" value="Tscrpt_reg_AraC-type_HTH"/>
</dbReference>
<dbReference type="Pfam" id="PF12833">
    <property type="entry name" value="HTH_18"/>
    <property type="match status" value="1"/>
</dbReference>
<dbReference type="EMBL" id="FNBN01000012">
    <property type="protein sequence ID" value="SDH41441.1"/>
    <property type="molecule type" value="Genomic_DNA"/>
</dbReference>
<dbReference type="GO" id="GO:0043565">
    <property type="term" value="F:sequence-specific DNA binding"/>
    <property type="evidence" value="ECO:0007669"/>
    <property type="project" value="InterPro"/>
</dbReference>
<dbReference type="PRINTS" id="PR00032">
    <property type="entry name" value="HTHARAC"/>
</dbReference>
<reference evidence="5 6" key="1">
    <citation type="submission" date="2016-10" db="EMBL/GenBank/DDBJ databases">
        <authorList>
            <person name="de Groot N.N."/>
        </authorList>
    </citation>
    <scope>NUCLEOTIDE SEQUENCE [LARGE SCALE GENOMIC DNA]</scope>
    <source>
        <strain evidence="5 6">DSM 527</strain>
    </source>
</reference>
<dbReference type="InterPro" id="IPR009057">
    <property type="entry name" value="Homeodomain-like_sf"/>
</dbReference>
<name>A0A1G8C7E7_CHIFI</name>
<sequence length="286" mass="33418">MSFFWKFMSKEFGILPVDAAASTQANDAFYQPYIKVLYLKKGSQVTIDFSTYKLKDDALFFINMSQWYQLAIDNNKNSGALIYYNRDFYCVEIHDREVSCDGILYNNVYEIPIVYLTRKQSESVQHIIEEIVEEVKSYGDPMEEMLRVLLKQLIIKATRIWKTEHAVNSEEVQTDIEFIRQFSRLVDLHFKSIHVVAGYADMLSVSPKVLHKRLTKYGHDGPNEVIKKRIILEAKRLLAHTALNVKEIGYSLGYDDPAYFVRLFTKQTGISPLEFRKNYYEGKRTK</sequence>